<feature type="transmembrane region" description="Helical" evidence="2">
    <location>
        <begin position="541"/>
        <end position="558"/>
    </location>
</feature>
<reference evidence="3 4" key="1">
    <citation type="journal article" date="2018" name="Mol. Biol. Evol.">
        <title>Broad Genomic Sampling Reveals a Smut Pathogenic Ancestry of the Fungal Clade Ustilaginomycotina.</title>
        <authorList>
            <person name="Kijpornyongpan T."/>
            <person name="Mondo S.J."/>
            <person name="Barry K."/>
            <person name="Sandor L."/>
            <person name="Lee J."/>
            <person name="Lipzen A."/>
            <person name="Pangilinan J."/>
            <person name="LaButti K."/>
            <person name="Hainaut M."/>
            <person name="Henrissat B."/>
            <person name="Grigoriev I.V."/>
            <person name="Spatafora J.W."/>
            <person name="Aime M.C."/>
        </authorList>
    </citation>
    <scope>NUCLEOTIDE SEQUENCE [LARGE SCALE GENOMIC DNA]</scope>
    <source>
        <strain evidence="3 4">MCA 4186</strain>
    </source>
</reference>
<gene>
    <name evidence="3" type="ORF">FA09DRAFT_304815</name>
</gene>
<dbReference type="AlphaFoldDB" id="A0A316ZI43"/>
<evidence type="ECO:0000256" key="2">
    <source>
        <dbReference type="SAM" id="Phobius"/>
    </source>
</evidence>
<name>A0A316ZI43_9BASI</name>
<feature type="transmembrane region" description="Helical" evidence="2">
    <location>
        <begin position="385"/>
        <end position="405"/>
    </location>
</feature>
<feature type="compositionally biased region" description="Low complexity" evidence="1">
    <location>
        <begin position="640"/>
        <end position="651"/>
    </location>
</feature>
<feature type="region of interest" description="Disordered" evidence="1">
    <location>
        <begin position="1"/>
        <end position="164"/>
    </location>
</feature>
<feature type="compositionally biased region" description="Polar residues" evidence="1">
    <location>
        <begin position="77"/>
        <end position="89"/>
    </location>
</feature>
<dbReference type="InterPro" id="IPR040410">
    <property type="entry name" value="UPF0658_Golgi"/>
</dbReference>
<dbReference type="PANTHER" id="PTHR34391">
    <property type="entry name" value="UPF0658 GOLGI APPARATUS MEMBRANE PROTEIN C1952.10C-RELATED"/>
    <property type="match status" value="1"/>
</dbReference>
<feature type="compositionally biased region" description="Low complexity" evidence="1">
    <location>
        <begin position="237"/>
        <end position="256"/>
    </location>
</feature>
<dbReference type="GO" id="GO:0005794">
    <property type="term" value="C:Golgi apparatus"/>
    <property type="evidence" value="ECO:0007669"/>
    <property type="project" value="TreeGrafter"/>
</dbReference>
<accession>A0A316ZI43</accession>
<dbReference type="OrthoDB" id="2448307at2759"/>
<feature type="compositionally biased region" description="Low complexity" evidence="1">
    <location>
        <begin position="150"/>
        <end position="164"/>
    </location>
</feature>
<keyword evidence="4" id="KW-1185">Reference proteome</keyword>
<dbReference type="EMBL" id="KZ819285">
    <property type="protein sequence ID" value="PWO00593.1"/>
    <property type="molecule type" value="Genomic_DNA"/>
</dbReference>
<evidence type="ECO:0000313" key="3">
    <source>
        <dbReference type="EMBL" id="PWO00593.1"/>
    </source>
</evidence>
<protein>
    <submittedName>
        <fullName evidence="3">Uncharacterized protein</fullName>
    </submittedName>
</protein>
<proteinExistence type="predicted"/>
<keyword evidence="2" id="KW-0472">Membrane</keyword>
<keyword evidence="2" id="KW-1133">Transmembrane helix</keyword>
<feature type="compositionally biased region" description="Low complexity" evidence="1">
    <location>
        <begin position="90"/>
        <end position="100"/>
    </location>
</feature>
<dbReference type="PANTHER" id="PTHR34391:SF1">
    <property type="entry name" value="UPF0658 GOLGI APPARATUS MEMBRANE PROTEIN C1952.10C-RELATED"/>
    <property type="match status" value="1"/>
</dbReference>
<feature type="transmembrane region" description="Helical" evidence="2">
    <location>
        <begin position="316"/>
        <end position="339"/>
    </location>
</feature>
<feature type="compositionally biased region" description="Polar residues" evidence="1">
    <location>
        <begin position="261"/>
        <end position="282"/>
    </location>
</feature>
<dbReference type="GeneID" id="37268027"/>
<feature type="region of interest" description="Disordered" evidence="1">
    <location>
        <begin position="632"/>
        <end position="681"/>
    </location>
</feature>
<feature type="compositionally biased region" description="Low complexity" evidence="1">
    <location>
        <begin position="23"/>
        <end position="43"/>
    </location>
</feature>
<sequence>MSFSPPRSSGDGGQGNAGFYARPAGAASSTANPSSTSFLTANNAGGGGFGARSESFASLGPSAYETPREGSFDYSRSGVSQGDLSSVGFSSPSRSAAGGRRPSEAPSGVFYTDDDEPERSSTPTPRGASQPASPQKLGGRGPLPAPPLAMPLAPAAPSAAPAAAVAPAPIAAGSAVPASSADLYAPAPLPAAAAASSADVYAPIAAPAPAPVAAPALAPASAFAPGVSDARRGSGSGSPSILSSASPSGAPAGAAPHFSLSPLSPGTSAQLSTPRRGTTLASRKTEKSATSGGGKSLATLSSVVDERWLPSRWAGAFMITVCVEAAVVITMVAIVFAMIRNRTQAALGLQVQDLKTIPVFLALFVFGMLFCVAISLDANRLKNTIQVIGVCIFNLALIVTAALQIPQVKIALRIQNQAIGGVPPGLYDEVQKFLIVVPVVTGLAQIPITYLTYKLWGEYGWSVYKALGASIEQRRRFLVYQVFQVLLKYDFFFGVGFTMAYLILVSNRDDAEFGLTIAAIPVCIVLLFVSAFAARKEVKSLMLLCILAFLAGAAYFIYKITRIYAPSTADDYRTVRLTLTFFSIFAIISLFLTLANAIWCLLNFNKGLLEAHDSMGHLIGTGRRASRVPLGRTGGVDGTAAPPAADASAPPKLESWEEADEEASNANARVQGSNPHRLSLD</sequence>
<feature type="region of interest" description="Disordered" evidence="1">
    <location>
        <begin position="225"/>
        <end position="295"/>
    </location>
</feature>
<evidence type="ECO:0000313" key="4">
    <source>
        <dbReference type="Proteomes" id="UP000245946"/>
    </source>
</evidence>
<feature type="transmembrane region" description="Helical" evidence="2">
    <location>
        <begin position="515"/>
        <end position="534"/>
    </location>
</feature>
<feature type="transmembrane region" description="Helical" evidence="2">
    <location>
        <begin position="578"/>
        <end position="602"/>
    </location>
</feature>
<feature type="transmembrane region" description="Helical" evidence="2">
    <location>
        <begin position="477"/>
        <end position="503"/>
    </location>
</feature>
<keyword evidence="2" id="KW-0812">Transmembrane</keyword>
<feature type="transmembrane region" description="Helical" evidence="2">
    <location>
        <begin position="359"/>
        <end position="378"/>
    </location>
</feature>
<organism evidence="3 4">
    <name type="scientific">Tilletiopsis washingtonensis</name>
    <dbReference type="NCBI Taxonomy" id="58919"/>
    <lineage>
        <taxon>Eukaryota</taxon>
        <taxon>Fungi</taxon>
        <taxon>Dikarya</taxon>
        <taxon>Basidiomycota</taxon>
        <taxon>Ustilaginomycotina</taxon>
        <taxon>Exobasidiomycetes</taxon>
        <taxon>Entylomatales</taxon>
        <taxon>Entylomatales incertae sedis</taxon>
        <taxon>Tilletiopsis</taxon>
    </lineage>
</organism>
<dbReference type="Proteomes" id="UP000245946">
    <property type="component" value="Unassembled WGS sequence"/>
</dbReference>
<evidence type="ECO:0000256" key="1">
    <source>
        <dbReference type="SAM" id="MobiDB-lite"/>
    </source>
</evidence>
<feature type="compositionally biased region" description="Polar residues" evidence="1">
    <location>
        <begin position="670"/>
        <end position="681"/>
    </location>
</feature>
<dbReference type="RefSeq" id="XP_025600871.1">
    <property type="nucleotide sequence ID" value="XM_025740481.1"/>
</dbReference>